<accession>A0AAV9NY53</accession>
<evidence type="ECO:0000313" key="4">
    <source>
        <dbReference type="Proteomes" id="UP001337655"/>
    </source>
</evidence>
<evidence type="ECO:0000256" key="1">
    <source>
        <dbReference type="SAM" id="MobiDB-lite"/>
    </source>
</evidence>
<dbReference type="GO" id="GO:0005763">
    <property type="term" value="C:mitochondrial small ribosomal subunit"/>
    <property type="evidence" value="ECO:0007669"/>
    <property type="project" value="TreeGrafter"/>
</dbReference>
<organism evidence="3 4">
    <name type="scientific">Saxophila tyrrhenica</name>
    <dbReference type="NCBI Taxonomy" id="1690608"/>
    <lineage>
        <taxon>Eukaryota</taxon>
        <taxon>Fungi</taxon>
        <taxon>Dikarya</taxon>
        <taxon>Ascomycota</taxon>
        <taxon>Pezizomycotina</taxon>
        <taxon>Dothideomycetes</taxon>
        <taxon>Dothideomycetidae</taxon>
        <taxon>Mycosphaerellales</taxon>
        <taxon>Extremaceae</taxon>
        <taxon>Saxophila</taxon>
    </lineage>
</organism>
<keyword evidence="4" id="KW-1185">Reference proteome</keyword>
<dbReference type="PANTHER" id="PTHR13490:SF0">
    <property type="entry name" value="SMALL RIBOSOMAL SUBUNIT PROTEIN MS35"/>
    <property type="match status" value="1"/>
</dbReference>
<dbReference type="Proteomes" id="UP001337655">
    <property type="component" value="Unassembled WGS sequence"/>
</dbReference>
<evidence type="ECO:0000259" key="2">
    <source>
        <dbReference type="Pfam" id="PF10213"/>
    </source>
</evidence>
<dbReference type="EMBL" id="JAVRRT010000018">
    <property type="protein sequence ID" value="KAK5164747.1"/>
    <property type="molecule type" value="Genomic_DNA"/>
</dbReference>
<dbReference type="RefSeq" id="XP_064654943.1">
    <property type="nucleotide sequence ID" value="XM_064806638.1"/>
</dbReference>
<keyword evidence="3" id="KW-0689">Ribosomal protein</keyword>
<name>A0AAV9NY53_9PEZI</name>
<dbReference type="PANTHER" id="PTHR13490">
    <property type="entry name" value="MITOCHONDRIAL 28S RIBOSOMAL PROTEIN S28"/>
    <property type="match status" value="1"/>
</dbReference>
<dbReference type="AlphaFoldDB" id="A0AAV9NY53"/>
<dbReference type="GO" id="GO:0032543">
    <property type="term" value="P:mitochondrial translation"/>
    <property type="evidence" value="ECO:0007669"/>
    <property type="project" value="InterPro"/>
</dbReference>
<dbReference type="GeneID" id="89930742"/>
<reference evidence="3 4" key="1">
    <citation type="submission" date="2023-08" db="EMBL/GenBank/DDBJ databases">
        <title>Black Yeasts Isolated from many extreme environments.</title>
        <authorList>
            <person name="Coleine C."/>
            <person name="Stajich J.E."/>
            <person name="Selbmann L."/>
        </authorList>
    </citation>
    <scope>NUCLEOTIDE SEQUENCE [LARGE SCALE GENOMIC DNA]</scope>
    <source>
        <strain evidence="3 4">CCFEE 5935</strain>
    </source>
</reference>
<dbReference type="GO" id="GO:0003735">
    <property type="term" value="F:structural constituent of ribosome"/>
    <property type="evidence" value="ECO:0007669"/>
    <property type="project" value="InterPro"/>
</dbReference>
<evidence type="ECO:0000313" key="3">
    <source>
        <dbReference type="EMBL" id="KAK5164747.1"/>
    </source>
</evidence>
<sequence length="302" mass="34627">MGTPSKRLCVRALLSWPSQRTFTTSACRHASSTAEDDIDLDALTSQSGVTDTSTTESRSDLMALKSMDLSSRAHRELEQHRELREMVRLAAWEMPLLSQLSRPHVPPREDQVLRWRYTTYMGEVHPAARKVVVEFQPERIPNLSDKQRQKLLKLAGPRYEPGTKTVKMSCESFETQARNKRYLADTISSLVTTARDQEGDQFEDVPLDVRHYKPKTKYKYPKEWIMTAQRKKELEGKRRAAMLEDGRRVEEGRLISGIKAIEEARKVSAKAIEEPIMAEARRPMVKGKMGRKEMGQRGGRVQ</sequence>
<proteinExistence type="predicted"/>
<gene>
    <name evidence="3" type="primary">RSM24</name>
    <name evidence="3" type="ORF">LTR77_009410</name>
</gene>
<feature type="domain" description="Small ribosomal subunit protein mS35 mitochondrial conserved" evidence="2">
    <location>
        <begin position="105"/>
        <end position="224"/>
    </location>
</feature>
<dbReference type="InterPro" id="IPR019349">
    <property type="entry name" value="Ribosomal_mS35_mit"/>
</dbReference>
<feature type="region of interest" description="Disordered" evidence="1">
    <location>
        <begin position="282"/>
        <end position="302"/>
    </location>
</feature>
<keyword evidence="3" id="KW-0687">Ribonucleoprotein</keyword>
<comment type="caution">
    <text evidence="3">The sequence shown here is derived from an EMBL/GenBank/DDBJ whole genome shotgun (WGS) entry which is preliminary data.</text>
</comment>
<dbReference type="Pfam" id="PF10213">
    <property type="entry name" value="MRP-S28"/>
    <property type="match status" value="1"/>
</dbReference>
<protein>
    <submittedName>
        <fullName evidence="3">37S ribosomal protein S24, mitochondrial</fullName>
    </submittedName>
</protein>
<dbReference type="InterPro" id="IPR039848">
    <property type="entry name" value="Ribosomal_mS35_mt"/>
</dbReference>